<comment type="caution">
    <text evidence="4">The sequence shown here is derived from an EMBL/GenBank/DDBJ whole genome shotgun (WGS) entry which is preliminary data.</text>
</comment>
<dbReference type="InterPro" id="IPR025246">
    <property type="entry name" value="IS30-like_HTH"/>
</dbReference>
<organism evidence="4 5">
    <name type="scientific">Catenuloplanes nepalensis</name>
    <dbReference type="NCBI Taxonomy" id="587533"/>
    <lineage>
        <taxon>Bacteria</taxon>
        <taxon>Bacillati</taxon>
        <taxon>Actinomycetota</taxon>
        <taxon>Actinomycetes</taxon>
        <taxon>Micromonosporales</taxon>
        <taxon>Micromonosporaceae</taxon>
        <taxon>Catenuloplanes</taxon>
    </lineage>
</organism>
<reference evidence="4 5" key="1">
    <citation type="submission" date="2023-07" db="EMBL/GenBank/DDBJ databases">
        <title>Sequencing the genomes of 1000 actinobacteria strains.</title>
        <authorList>
            <person name="Klenk H.-P."/>
        </authorList>
    </citation>
    <scope>NUCLEOTIDE SEQUENCE [LARGE SCALE GENOMIC DNA]</scope>
    <source>
        <strain evidence="4 5">DSM 44710</strain>
    </source>
</reference>
<dbReference type="Proteomes" id="UP001240984">
    <property type="component" value="Unassembled WGS sequence"/>
</dbReference>
<evidence type="ECO:0000256" key="1">
    <source>
        <dbReference type="SAM" id="MobiDB-lite"/>
    </source>
</evidence>
<dbReference type="Pfam" id="PF13936">
    <property type="entry name" value="HTH_38"/>
    <property type="match status" value="1"/>
</dbReference>
<dbReference type="InterPro" id="IPR000835">
    <property type="entry name" value="HTH_MarR-typ"/>
</dbReference>
<feature type="domain" description="HTH marR-type" evidence="2">
    <location>
        <begin position="119"/>
        <end position="161"/>
    </location>
</feature>
<evidence type="ECO:0000313" key="5">
    <source>
        <dbReference type="Proteomes" id="UP001240984"/>
    </source>
</evidence>
<evidence type="ECO:0000313" key="4">
    <source>
        <dbReference type="EMBL" id="MDP9794131.1"/>
    </source>
</evidence>
<keyword evidence="4" id="KW-0238">DNA-binding</keyword>
<protein>
    <submittedName>
        <fullName evidence="4">DNA-binding transcriptional ArsR family regulator</fullName>
    </submittedName>
</protein>
<sequence length="235" mass="26171">MALQVNATRLTYQERRQIAEGLAAGRGYAAIAAALGRPRSTVSREVARNGGIRGYQAARAEQATRWRARRRRTPPATPPSPDERLPADRAEFVDGFAAMMVQSGMPHMMALVLVCLFTSDTGAATTAELVARLRVSPASISKAVRWLDERGLARRERDGRRQRYVIDEHAWYYAWQASIASMTRWAAFATRGAELFGADTPPGARLHTTSRFFHHLGEDMTRAAEHWRQIVGDPP</sequence>
<dbReference type="Gene3D" id="1.10.10.10">
    <property type="entry name" value="Winged helix-like DNA-binding domain superfamily/Winged helix DNA-binding domain"/>
    <property type="match status" value="1"/>
</dbReference>
<proteinExistence type="predicted"/>
<evidence type="ECO:0000259" key="3">
    <source>
        <dbReference type="Pfam" id="PF13936"/>
    </source>
</evidence>
<feature type="region of interest" description="Disordered" evidence="1">
    <location>
        <begin position="61"/>
        <end position="86"/>
    </location>
</feature>
<gene>
    <name evidence="4" type="ORF">J2S43_002643</name>
</gene>
<dbReference type="Pfam" id="PF12802">
    <property type="entry name" value="MarR_2"/>
    <property type="match status" value="1"/>
</dbReference>
<dbReference type="PANTHER" id="PTHR10948:SF23">
    <property type="entry name" value="TRANSPOSASE INSI FOR INSERTION SEQUENCE ELEMENT IS30A-RELATED"/>
    <property type="match status" value="1"/>
</dbReference>
<keyword evidence="5" id="KW-1185">Reference proteome</keyword>
<feature type="domain" description="Transposase IS30-like HTH" evidence="3">
    <location>
        <begin position="8"/>
        <end position="49"/>
    </location>
</feature>
<name>A0ABT9MS61_9ACTN</name>
<dbReference type="PANTHER" id="PTHR10948">
    <property type="entry name" value="TRANSPOSASE"/>
    <property type="match status" value="1"/>
</dbReference>
<dbReference type="EMBL" id="JAUSRA010000001">
    <property type="protein sequence ID" value="MDP9794131.1"/>
    <property type="molecule type" value="Genomic_DNA"/>
</dbReference>
<dbReference type="GO" id="GO:0003677">
    <property type="term" value="F:DNA binding"/>
    <property type="evidence" value="ECO:0007669"/>
    <property type="project" value="UniProtKB-KW"/>
</dbReference>
<evidence type="ECO:0000259" key="2">
    <source>
        <dbReference type="Pfam" id="PF12802"/>
    </source>
</evidence>
<dbReference type="InterPro" id="IPR036388">
    <property type="entry name" value="WH-like_DNA-bd_sf"/>
</dbReference>
<accession>A0ABT9MS61</accession>
<dbReference type="SUPFAM" id="SSF46785">
    <property type="entry name" value="Winged helix' DNA-binding domain"/>
    <property type="match status" value="1"/>
</dbReference>
<dbReference type="RefSeq" id="WP_306829259.1">
    <property type="nucleotide sequence ID" value="NZ_JAUSRA010000001.1"/>
</dbReference>
<dbReference type="InterPro" id="IPR036390">
    <property type="entry name" value="WH_DNA-bd_sf"/>
</dbReference>
<dbReference type="InterPro" id="IPR051917">
    <property type="entry name" value="Transposase-Integrase"/>
</dbReference>